<protein>
    <submittedName>
        <fullName evidence="2">Uncharacterized protein</fullName>
    </submittedName>
</protein>
<feature type="compositionally biased region" description="Polar residues" evidence="1">
    <location>
        <begin position="353"/>
        <end position="365"/>
    </location>
</feature>
<feature type="compositionally biased region" description="Low complexity" evidence="1">
    <location>
        <begin position="960"/>
        <end position="976"/>
    </location>
</feature>
<name>A0ABP1CYE5_9APHY</name>
<feature type="region of interest" description="Disordered" evidence="1">
    <location>
        <begin position="344"/>
        <end position="382"/>
    </location>
</feature>
<evidence type="ECO:0000256" key="1">
    <source>
        <dbReference type="SAM" id="MobiDB-lite"/>
    </source>
</evidence>
<feature type="compositionally biased region" description="Low complexity" evidence="1">
    <location>
        <begin position="368"/>
        <end position="382"/>
    </location>
</feature>
<dbReference type="Proteomes" id="UP001497453">
    <property type="component" value="Chromosome 2"/>
</dbReference>
<dbReference type="PANTHER" id="PTHR24216">
    <property type="entry name" value="PAXILLIN-RELATED"/>
    <property type="match status" value="1"/>
</dbReference>
<feature type="region of interest" description="Disordered" evidence="1">
    <location>
        <begin position="1146"/>
        <end position="1294"/>
    </location>
</feature>
<dbReference type="PANTHER" id="PTHR24216:SF65">
    <property type="entry name" value="PAXILLIN-LIKE PROTEIN 1"/>
    <property type="match status" value="1"/>
</dbReference>
<gene>
    <name evidence="2" type="ORF">GFSPODELE1_LOCUS3243</name>
</gene>
<feature type="compositionally biased region" description="Polar residues" evidence="1">
    <location>
        <begin position="1265"/>
        <end position="1284"/>
    </location>
</feature>
<sequence length="1395" mass="153663">MATMPKSSLFEGPRFGQPLTPPDTDVDYSNHLHASGQTSMGLGIDVDPPPSHISPSATEVPLNHQPRKPSVAYINSGLRESRERTIHRGLKWLVVVVPPPSFAQEHGHLGHTLSTGPTHRLSQGILMPLFPTMSSQLTAIAREFSFPSTAGLCLYLHTVQAGLSVTPRVSDESWSLLWSHLFDPRSPAPAPSQIPIGGRLEFDIDLRKARWYDSWLSIPRREMLDVPVSVSPSRPQTLSHFRGDSRTTFADDQGDDQLETISLMQQAKSRVNRHVPRKLSLLDRFDVASLRSGSKLNPRHHSPPSPTARSANLQALSPIVQEDSPLNNRSQLDQLVTSWRAASRTAPSPLAATGQTSLDPANLPNTFPLDETSPPDSEPSSEINLADYTWSISSVGPPEYDDDLESIASWDRVPSVHLDRRMEGSVLLTPTTVTSLALWDVDWDYSPVSNVDRLPSPDIAGRMIEDCPPTPSTCTSLALWDVDWEYSPVSNIERLPSPDIAGRLIEDCPPTPSTCTSWGPPESYPPSPMTPYYVRSPDAGERMFDIDDDFPQMANGGPWHFVWPYHASDSDDQDALSNDMSVYETEETTPWAQVWPYNADRASQSAPCHVYTVEYPHFNLYPAVRPQEHIVDAVTVHLNHGYPSVIIYPAVYPHFDIYGPAVQVTPKEESHSAAPVIPIGLSSQYPAFDIYPAIYPWNLGSIYPSIKASDAESSLSVTLLATYPSLSIYSPVYPFNLDEIYPARSIHRLRSQSETKSTEKTSTVPVHLSSQYPIIQPYPPVYPHNLDTVYPAVSANGASRNSRNVQIGLPVLIAVLYPAFDIYPAVYPWSLETIYPSTTVPLSSQSTKDLKGVPIRLTAQYPLFDIYPAVYPASLQSVYPTSGKQATHDGLSISLPSSYPVLTIYPNVYPYNLEMIYPGLKEVEPPKSLARLSIPKRPTISVAVAGLSSPYARKDRSRDQSSQSRSSSALSSRLSALPPVPPLPANVQRLRPISPMSGLPLGRWPRLRQSMHLEIVYPAIQPYPPVYPYFSIYPEAAGSPDSSQERNISVSLAGFYPTFVLYPPVYPHLEIYPSMVEAQVPGNANHRERFGAQSAGIRKPRNTHLDHHIQAFGKPELVAQTDDIVVAPAKSVRRPRYTHLDLHVQVFGKQNSPSRRELPSPPQATTVPRSVASPPAPPPLRSRPRSGTVSNRPSLPSPPMNGSPSRPVRQLPIAPTESSPTPSPPALRTYGLPSTPSQNLRRTPSINRSNASFSPFPSVPEPEAMSSTKLNSASPVRSVTTSPLPVTPESAEAPQSFRHSIYGPTVRPVPQPGSNMMSSPSLVRTKTLPPRQLPRRQGSIQMRAQTYEAGASGFERLETPDEPPMRLTMSSLAQFPTPPRPSQPVRPGPKFDRVI</sequence>
<accession>A0ABP1CYE5</accession>
<feature type="region of interest" description="Disordered" evidence="1">
    <location>
        <begin position="951"/>
        <end position="981"/>
    </location>
</feature>
<feature type="region of interest" description="Disordered" evidence="1">
    <location>
        <begin position="1"/>
        <end position="43"/>
    </location>
</feature>
<feature type="region of interest" description="Disordered" evidence="1">
    <location>
        <begin position="1371"/>
        <end position="1395"/>
    </location>
</feature>
<dbReference type="EMBL" id="OZ037945">
    <property type="protein sequence ID" value="CAL1700666.1"/>
    <property type="molecule type" value="Genomic_DNA"/>
</dbReference>
<evidence type="ECO:0000313" key="2">
    <source>
        <dbReference type="EMBL" id="CAL1700666.1"/>
    </source>
</evidence>
<keyword evidence="3" id="KW-1185">Reference proteome</keyword>
<organism evidence="2 3">
    <name type="scientific">Somion occarium</name>
    <dbReference type="NCBI Taxonomy" id="3059160"/>
    <lineage>
        <taxon>Eukaryota</taxon>
        <taxon>Fungi</taxon>
        <taxon>Dikarya</taxon>
        <taxon>Basidiomycota</taxon>
        <taxon>Agaricomycotina</taxon>
        <taxon>Agaricomycetes</taxon>
        <taxon>Polyporales</taxon>
        <taxon>Cerrenaceae</taxon>
        <taxon>Somion</taxon>
    </lineage>
</organism>
<feature type="compositionally biased region" description="Polar residues" evidence="1">
    <location>
        <begin position="1232"/>
        <end position="1251"/>
    </location>
</feature>
<evidence type="ECO:0000313" key="3">
    <source>
        <dbReference type="Proteomes" id="UP001497453"/>
    </source>
</evidence>
<feature type="compositionally biased region" description="Pro residues" evidence="1">
    <location>
        <begin position="1376"/>
        <end position="1387"/>
    </location>
</feature>
<reference evidence="3" key="1">
    <citation type="submission" date="2024-04" db="EMBL/GenBank/DDBJ databases">
        <authorList>
            <person name="Shaw F."/>
            <person name="Minotto A."/>
        </authorList>
    </citation>
    <scope>NUCLEOTIDE SEQUENCE [LARGE SCALE GENOMIC DNA]</scope>
</reference>
<proteinExistence type="predicted"/>